<evidence type="ECO:0000313" key="2">
    <source>
        <dbReference type="EMBL" id="TWJ12057.1"/>
    </source>
</evidence>
<organism evidence="2 3">
    <name type="scientific">Stackebrandtia albiflava</name>
    <dbReference type="NCBI Taxonomy" id="406432"/>
    <lineage>
        <taxon>Bacteria</taxon>
        <taxon>Bacillati</taxon>
        <taxon>Actinomycetota</taxon>
        <taxon>Actinomycetes</taxon>
        <taxon>Glycomycetales</taxon>
        <taxon>Glycomycetaceae</taxon>
        <taxon>Stackebrandtia</taxon>
    </lineage>
</organism>
<sequence length="47" mass="5736">MSLMNRIQRFLRSPKGQKMTRQAQDYVKKPENQRKLRRLAGRLRGRH</sequence>
<proteinExistence type="predicted"/>
<gene>
    <name evidence="2" type="ORF">LX16_2804</name>
</gene>
<evidence type="ECO:0000256" key="1">
    <source>
        <dbReference type="SAM" id="MobiDB-lite"/>
    </source>
</evidence>
<protein>
    <submittedName>
        <fullName evidence="2">Uncharacterized protein</fullName>
    </submittedName>
</protein>
<comment type="caution">
    <text evidence="2">The sequence shown here is derived from an EMBL/GenBank/DDBJ whole genome shotgun (WGS) entry which is preliminary data.</text>
</comment>
<name>A0A562V2M0_9ACTN</name>
<dbReference type="Proteomes" id="UP000321617">
    <property type="component" value="Unassembled WGS sequence"/>
</dbReference>
<dbReference type="RefSeq" id="WP_170283861.1">
    <property type="nucleotide sequence ID" value="NZ_BAABIJ010000002.1"/>
</dbReference>
<feature type="compositionally biased region" description="Basic residues" evidence="1">
    <location>
        <begin position="35"/>
        <end position="47"/>
    </location>
</feature>
<feature type="region of interest" description="Disordered" evidence="1">
    <location>
        <begin position="1"/>
        <end position="47"/>
    </location>
</feature>
<reference evidence="2 3" key="1">
    <citation type="journal article" date="2013" name="Stand. Genomic Sci.">
        <title>Genomic Encyclopedia of Type Strains, Phase I: The one thousand microbial genomes (KMG-I) project.</title>
        <authorList>
            <person name="Kyrpides N.C."/>
            <person name="Woyke T."/>
            <person name="Eisen J.A."/>
            <person name="Garrity G."/>
            <person name="Lilburn T.G."/>
            <person name="Beck B.J."/>
            <person name="Whitman W.B."/>
            <person name="Hugenholtz P."/>
            <person name="Klenk H.P."/>
        </authorList>
    </citation>
    <scope>NUCLEOTIDE SEQUENCE [LARGE SCALE GENOMIC DNA]</scope>
    <source>
        <strain evidence="2 3">DSM 45044</strain>
    </source>
</reference>
<keyword evidence="3" id="KW-1185">Reference proteome</keyword>
<dbReference type="AlphaFoldDB" id="A0A562V2M0"/>
<evidence type="ECO:0000313" key="3">
    <source>
        <dbReference type="Proteomes" id="UP000321617"/>
    </source>
</evidence>
<dbReference type="EMBL" id="VLLL01000006">
    <property type="protein sequence ID" value="TWJ12057.1"/>
    <property type="molecule type" value="Genomic_DNA"/>
</dbReference>
<accession>A0A562V2M0</accession>